<comment type="caution">
    <text evidence="1">The sequence shown here is derived from an EMBL/GenBank/DDBJ whole genome shotgun (WGS) entry which is preliminary data.</text>
</comment>
<sequence>MHGGCSLAVSSSVDFIRWPRGPCLVVSILWVFLGCRVLTPDCCFSNPFLGAVRGGTNRCSSLTSWSVRGAGWFCLWALDLVEVANFPAGSGCELQESVAAVVRCLCCERGCWFARAAVGFVVGLRVHVGVSRRLREPTCGVAFTGVWLWSAEPVEDGCLVGFPLLVGLLPDVFDSAGSARVVFGLTRVVVELRWWDFVCPQDREVGFISRTLWALPDGGLTYCTITILPLTVTELPLSCY</sequence>
<protein>
    <submittedName>
        <fullName evidence="1">Uncharacterized protein</fullName>
    </submittedName>
</protein>
<keyword evidence="2" id="KW-1185">Reference proteome</keyword>
<dbReference type="AlphaFoldDB" id="A0A843TKW3"/>
<evidence type="ECO:0000313" key="2">
    <source>
        <dbReference type="Proteomes" id="UP000652761"/>
    </source>
</evidence>
<organism evidence="1 2">
    <name type="scientific">Colocasia esculenta</name>
    <name type="common">Wild taro</name>
    <name type="synonym">Arum esculentum</name>
    <dbReference type="NCBI Taxonomy" id="4460"/>
    <lineage>
        <taxon>Eukaryota</taxon>
        <taxon>Viridiplantae</taxon>
        <taxon>Streptophyta</taxon>
        <taxon>Embryophyta</taxon>
        <taxon>Tracheophyta</taxon>
        <taxon>Spermatophyta</taxon>
        <taxon>Magnoliopsida</taxon>
        <taxon>Liliopsida</taxon>
        <taxon>Araceae</taxon>
        <taxon>Aroideae</taxon>
        <taxon>Colocasieae</taxon>
        <taxon>Colocasia</taxon>
    </lineage>
</organism>
<dbReference type="EMBL" id="NMUH01000128">
    <property type="protein sequence ID" value="MQL72368.1"/>
    <property type="molecule type" value="Genomic_DNA"/>
</dbReference>
<gene>
    <name evidence="1" type="ORF">Taro_004721</name>
</gene>
<reference evidence="1" key="1">
    <citation type="submission" date="2017-07" db="EMBL/GenBank/DDBJ databases">
        <title>Taro Niue Genome Assembly and Annotation.</title>
        <authorList>
            <person name="Atibalentja N."/>
            <person name="Keating K."/>
            <person name="Fields C.J."/>
        </authorList>
    </citation>
    <scope>NUCLEOTIDE SEQUENCE</scope>
    <source>
        <strain evidence="1">Niue_2</strain>
        <tissue evidence="1">Leaf</tissue>
    </source>
</reference>
<accession>A0A843TKW3</accession>
<proteinExistence type="predicted"/>
<evidence type="ECO:0000313" key="1">
    <source>
        <dbReference type="EMBL" id="MQL72368.1"/>
    </source>
</evidence>
<dbReference type="Proteomes" id="UP000652761">
    <property type="component" value="Unassembled WGS sequence"/>
</dbReference>
<name>A0A843TKW3_COLES</name>